<evidence type="ECO:0000313" key="8">
    <source>
        <dbReference type="Proteomes" id="UP000095705"/>
    </source>
</evidence>
<evidence type="ECO:0000259" key="5">
    <source>
        <dbReference type="SMART" id="SM00458"/>
    </source>
</evidence>
<name>A0A1E5P0P2_9ACTN</name>
<dbReference type="SMART" id="SM00560">
    <property type="entry name" value="LamGL"/>
    <property type="match status" value="1"/>
</dbReference>
<dbReference type="STRING" id="36818.BGK67_34225"/>
<evidence type="ECO:0000256" key="1">
    <source>
        <dbReference type="ARBA" id="ARBA00022729"/>
    </source>
</evidence>
<dbReference type="OrthoDB" id="4332189at2"/>
<reference evidence="7 8" key="1">
    <citation type="submission" date="2016-08" db="EMBL/GenBank/DDBJ databases">
        <title>The complete genome of Streptomyces subrutilus 10-1-1.</title>
        <authorList>
            <person name="Chen X."/>
        </authorList>
    </citation>
    <scope>NUCLEOTIDE SEQUENCE [LARGE SCALE GENOMIC DNA]</scope>
    <source>
        <strain evidence="7 8">10-1-1</strain>
    </source>
</reference>
<feature type="region of interest" description="Disordered" evidence="3">
    <location>
        <begin position="28"/>
        <end position="77"/>
    </location>
</feature>
<proteinExistence type="predicted"/>
<sequence>MRPVRRPVALAGLVVLALTVTTIGATPASAAHAGAAPTAQTPPERPTTERERAENTALAEAKRTGKPVPVPLATTETDTLVANPDGSLGLTRSVAPLRIKRDGTWADLDATLVKAADGTLRPKATVSGLTLSGGGTTPLAMLDQDGKQLVLSWPEPLPAPVLDGASAVYREVVPGTDLKVTADEGGGISQILVVKSAEAAKHPKLAKLTTGLKGQGVTVSADANGNLKATDTSGRTVFHAPTPTMWDSTAPAPVPLAKPSSTTAAFSQTAIGSESMDDEPVKSLSDSDGPGDSAKVIRLQADLGKDSLALTPDQSFLADPSTAYPVYIDPAWTPDSRGTQHWAWVQEAYPDTVSYDDYSDTYDPGVGYQRWRTRTGLERYYVQLDTGDLGDKSIKKASFNATQSYAADATCSNSYNVDLHSTTDLLTDISWNRQPRDWEVLRTTSMNSAGGSGCPGSTTRGEWDVRDHLAGNAWRGNVTYALFASNESKTSGNNSFKRFTRDKSKLPFFYIEYNRRPYDPWELNTSPAPQNPNGNGCGWVGATNYAGLTIGAWIGDPDGQVNDAIFEVVDTAGGTVAYSSGWIGAANGTHWVSAHPTNLADGRTYSWRVTGGDGDMMSANWVSGCTFSLDTQPPSVPVVTSGEYPPSGTLPGSTKHIGQPGTFKVKATDALSGVLYYEWAFNSAIPVGGATRVNAAADGSAAIPLTPTTWGTNVLRVQSVDRAGNRSQQQTYTFYVPDNPNAKTTLGDITGDERVDFVAPTANGDLVVYPTAIDPAAGGVIASNVANSPGGKGWGSGTLTTHRGGNGIRIDDLWTYRDGQLKLYRNSLTQGGLAANGGLYYHASKALTVQRPYVDDCTVAATGQPCGSEYAENWTRVKQILAVGDALPEAGATPRNDLLTVENDGTNSSLVLLQGTSADGELRDPVVLVLSPSGWDNLTLIAPGDATGDGLPDLWARDNTTGDIYQYANIAGNPAALGDHTKRTKIGSGVKAATHPVIGSSGDTSADGIADLWALDSLHRLRTWDGVATSGKVTGFRSGHTMGDARISTAHWKLNEGSGSTAVDLRGSNNATLSATGATRGDDTVAGATTKVVALNGTSGTVTATKPGVDTTRSFTVSAWAKSALPTGVVLSQDGAHSSDFMLWHDQDGTWRFAMSKRDDAGWDYDQTIVMNDAVKAQLNVWTQLTATYDDRTGLIALYVNGTLAGTGHHTKANTWNATGPLVMGRYKTASKPAAYFKGSISNVSVYNHSTVPSATSTTLVSAVSSTKCVDDDFGRTDEGTRIQIWDCNTTPGTSQLFNIRENGEMRVVGKCVTATGGGTANRTLIQLNTCNSAGSQQWLPTATHGFYNPQSGRCLDLPYGRLDNGNQLELFDCASGNNQRWHAPGLATPLGATG</sequence>
<feature type="compositionally biased region" description="Polar residues" evidence="3">
    <location>
        <begin position="259"/>
        <end position="272"/>
    </location>
</feature>
<evidence type="ECO:0000259" key="6">
    <source>
        <dbReference type="SMART" id="SM00560"/>
    </source>
</evidence>
<dbReference type="InterPro" id="IPR000772">
    <property type="entry name" value="Ricin_B_lectin"/>
</dbReference>
<evidence type="ECO:0000256" key="2">
    <source>
        <dbReference type="ARBA" id="ARBA00023157"/>
    </source>
</evidence>
<keyword evidence="8" id="KW-1185">Reference proteome</keyword>
<comment type="caution">
    <text evidence="7">The sequence shown here is derived from an EMBL/GenBank/DDBJ whole genome shotgun (WGS) entry which is preliminary data.</text>
</comment>
<dbReference type="InterPro" id="IPR035992">
    <property type="entry name" value="Ricin_B-like_lectins"/>
</dbReference>
<protein>
    <submittedName>
        <fullName evidence="7">Uncharacterized protein</fullName>
    </submittedName>
</protein>
<feature type="compositionally biased region" description="Low complexity" evidence="3">
    <location>
        <begin position="28"/>
        <end position="42"/>
    </location>
</feature>
<keyword evidence="1 4" id="KW-0732">Signal</keyword>
<dbReference type="Gene3D" id="2.60.120.200">
    <property type="match status" value="1"/>
</dbReference>
<dbReference type="RefSeq" id="WP_069924618.1">
    <property type="nucleotide sequence ID" value="NZ_MEHK01000002.1"/>
</dbReference>
<feature type="domain" description="Ricin B lectin" evidence="5">
    <location>
        <begin position="1258"/>
        <end position="1385"/>
    </location>
</feature>
<feature type="domain" description="LamG-like jellyroll fold" evidence="6">
    <location>
        <begin position="1113"/>
        <end position="1254"/>
    </location>
</feature>
<dbReference type="PROSITE" id="PS50231">
    <property type="entry name" value="RICIN_B_LECTIN"/>
    <property type="match status" value="1"/>
</dbReference>
<dbReference type="InterPro" id="IPR013320">
    <property type="entry name" value="ConA-like_dom_sf"/>
</dbReference>
<keyword evidence="2" id="KW-1015">Disulfide bond</keyword>
<accession>A0A1E5P0P2</accession>
<feature type="region of interest" description="Disordered" evidence="3">
    <location>
        <begin position="243"/>
        <end position="294"/>
    </location>
</feature>
<feature type="signal peptide" evidence="4">
    <location>
        <begin position="1"/>
        <end position="30"/>
    </location>
</feature>
<gene>
    <name evidence="7" type="ORF">BGK67_34225</name>
</gene>
<evidence type="ECO:0000313" key="7">
    <source>
        <dbReference type="EMBL" id="OEJ22571.1"/>
    </source>
</evidence>
<dbReference type="SUPFAM" id="SSF50370">
    <property type="entry name" value="Ricin B-like lectins"/>
    <property type="match status" value="1"/>
</dbReference>
<dbReference type="Pfam" id="PF13385">
    <property type="entry name" value="Laminin_G_3"/>
    <property type="match status" value="1"/>
</dbReference>
<dbReference type="SMART" id="SM00458">
    <property type="entry name" value="RICIN"/>
    <property type="match status" value="1"/>
</dbReference>
<dbReference type="SUPFAM" id="SSF49899">
    <property type="entry name" value="Concanavalin A-like lectins/glucanases"/>
    <property type="match status" value="1"/>
</dbReference>
<evidence type="ECO:0000256" key="3">
    <source>
        <dbReference type="SAM" id="MobiDB-lite"/>
    </source>
</evidence>
<dbReference type="InterPro" id="IPR006558">
    <property type="entry name" value="LamG-like"/>
</dbReference>
<evidence type="ECO:0000256" key="4">
    <source>
        <dbReference type="SAM" id="SignalP"/>
    </source>
</evidence>
<dbReference type="Pfam" id="PF00652">
    <property type="entry name" value="Ricin_B_lectin"/>
    <property type="match status" value="1"/>
</dbReference>
<dbReference type="Proteomes" id="UP000095705">
    <property type="component" value="Unassembled WGS sequence"/>
</dbReference>
<organism evidence="7 8">
    <name type="scientific">Streptomyces subrutilus</name>
    <dbReference type="NCBI Taxonomy" id="36818"/>
    <lineage>
        <taxon>Bacteria</taxon>
        <taxon>Bacillati</taxon>
        <taxon>Actinomycetota</taxon>
        <taxon>Actinomycetes</taxon>
        <taxon>Kitasatosporales</taxon>
        <taxon>Streptomycetaceae</taxon>
        <taxon>Streptomyces</taxon>
    </lineage>
</organism>
<dbReference type="Gene3D" id="2.80.10.50">
    <property type="match status" value="1"/>
</dbReference>
<dbReference type="EMBL" id="MEHK01000002">
    <property type="protein sequence ID" value="OEJ22571.1"/>
    <property type="molecule type" value="Genomic_DNA"/>
</dbReference>
<feature type="chain" id="PRO_5009182811" evidence="4">
    <location>
        <begin position="31"/>
        <end position="1395"/>
    </location>
</feature>